<proteinExistence type="predicted"/>
<evidence type="ECO:0000313" key="1">
    <source>
        <dbReference type="EMBL" id="PSB28860.1"/>
    </source>
</evidence>
<comment type="caution">
    <text evidence="1">The sequence shown here is derived from an EMBL/GenBank/DDBJ whole genome shotgun (WGS) entry which is preliminary data.</text>
</comment>
<reference evidence="2" key="1">
    <citation type="submission" date="2018-02" db="EMBL/GenBank/DDBJ databases">
        <authorList>
            <person name="Moore K."/>
            <person name="Momper L."/>
        </authorList>
    </citation>
    <scope>NUCLEOTIDE SEQUENCE [LARGE SCALE GENOMIC DNA]</scope>
    <source>
        <strain evidence="2">ULC18</strain>
    </source>
</reference>
<reference evidence="1 2" key="2">
    <citation type="submission" date="2018-03" db="EMBL/GenBank/DDBJ databases">
        <title>The ancient ancestry and fast evolution of plastids.</title>
        <authorList>
            <person name="Moore K.R."/>
            <person name="Magnabosco C."/>
            <person name="Momper L."/>
            <person name="Gold D.A."/>
            <person name="Bosak T."/>
            <person name="Fournier G.P."/>
        </authorList>
    </citation>
    <scope>NUCLEOTIDE SEQUENCE [LARGE SCALE GENOMIC DNA]</scope>
    <source>
        <strain evidence="1 2">ULC18</strain>
    </source>
</reference>
<evidence type="ECO:0000313" key="2">
    <source>
        <dbReference type="Proteomes" id="UP000239576"/>
    </source>
</evidence>
<dbReference type="Proteomes" id="UP000239576">
    <property type="component" value="Unassembled WGS sequence"/>
</dbReference>
<sequence length="293" mass="33107">MNFPTPNHCGLTWEVLNQLVARQIAEGTIVGDDGDGWLVAYLEGHWFDDQPDDLIVYYSYAQDFSDWSIGNEDLSTLGWTPNTPRDHHWYEALPHPKQCTDRNSSRVDGIILAYSDRGKRYHYAEVEMAAARKLKPLNDRHALMEGYDIIVLKTAAGTASLRSKVAEVITERLTVNEVTVVVTQAKEQVELFVLDSPAARSFSQTIKLANLTQKAFEEAMAALDRQVQAYRKQPQTKLSDEEWQVKFAESLAQLQPGFTPDDLAFPYMNFDHDGYAPYKAAQALIETHVLQPA</sequence>
<dbReference type="RefSeq" id="WP_106256624.1">
    <property type="nucleotide sequence ID" value="NZ_CAWNSW010000087.1"/>
</dbReference>
<dbReference type="AlphaFoldDB" id="A0A2T1E802"/>
<gene>
    <name evidence="1" type="ORF">C7B82_12475</name>
</gene>
<name>A0A2T1E802_9CYAN</name>
<dbReference type="EMBL" id="PVWK01000072">
    <property type="protein sequence ID" value="PSB28860.1"/>
    <property type="molecule type" value="Genomic_DNA"/>
</dbReference>
<keyword evidence="2" id="KW-1185">Reference proteome</keyword>
<organism evidence="1 2">
    <name type="scientific">Stenomitos frigidus ULC18</name>
    <dbReference type="NCBI Taxonomy" id="2107698"/>
    <lineage>
        <taxon>Bacteria</taxon>
        <taxon>Bacillati</taxon>
        <taxon>Cyanobacteriota</taxon>
        <taxon>Cyanophyceae</taxon>
        <taxon>Leptolyngbyales</taxon>
        <taxon>Leptolyngbyaceae</taxon>
        <taxon>Stenomitos</taxon>
    </lineage>
</organism>
<accession>A0A2T1E802</accession>
<protein>
    <submittedName>
        <fullName evidence="1">Uncharacterized protein</fullName>
    </submittedName>
</protein>